<name>A0A0L6JRD8_9FIRM</name>
<dbReference type="EMBL" id="LGTC01000001">
    <property type="protein sequence ID" value="KNY28411.1"/>
    <property type="molecule type" value="Genomic_DNA"/>
</dbReference>
<dbReference type="InterPro" id="IPR003593">
    <property type="entry name" value="AAA+_ATPase"/>
</dbReference>
<accession>A0A0L6JRD8</accession>
<keyword evidence="3" id="KW-0547">Nucleotide-binding</keyword>
<evidence type="ECO:0000256" key="3">
    <source>
        <dbReference type="ARBA" id="ARBA00022741"/>
    </source>
</evidence>
<dbReference type="PROSITE" id="PS50893">
    <property type="entry name" value="ABC_TRANSPORTER_2"/>
    <property type="match status" value="1"/>
</dbReference>
<dbReference type="InterPro" id="IPR027417">
    <property type="entry name" value="P-loop_NTPase"/>
</dbReference>
<evidence type="ECO:0000256" key="2">
    <source>
        <dbReference type="ARBA" id="ARBA00022448"/>
    </source>
</evidence>
<dbReference type="InterPro" id="IPR050153">
    <property type="entry name" value="Metal_Ion_Import_ABC"/>
</dbReference>
<protein>
    <submittedName>
        <fullName evidence="6">Fe(3+)-transporting ATPase</fullName>
        <ecNumber evidence="6">3.6.3.30</ecNumber>
    </submittedName>
</protein>
<dbReference type="SMART" id="SM00382">
    <property type="entry name" value="AAA"/>
    <property type="match status" value="1"/>
</dbReference>
<keyword evidence="2" id="KW-0813">Transport</keyword>
<dbReference type="SUPFAM" id="SSF52540">
    <property type="entry name" value="P-loop containing nucleoside triphosphate hydrolases"/>
    <property type="match status" value="1"/>
</dbReference>
<evidence type="ECO:0000256" key="4">
    <source>
        <dbReference type="ARBA" id="ARBA00022840"/>
    </source>
</evidence>
<dbReference type="Gene3D" id="3.40.50.300">
    <property type="entry name" value="P-loop containing nucleotide triphosphate hydrolases"/>
    <property type="match status" value="1"/>
</dbReference>
<dbReference type="eggNOG" id="COG1117">
    <property type="taxonomic scope" value="Bacteria"/>
</dbReference>
<dbReference type="Pfam" id="PF00005">
    <property type="entry name" value="ABC_tran"/>
    <property type="match status" value="1"/>
</dbReference>
<dbReference type="Proteomes" id="UP000036923">
    <property type="component" value="Unassembled WGS sequence"/>
</dbReference>
<dbReference type="GO" id="GO:0005524">
    <property type="term" value="F:ATP binding"/>
    <property type="evidence" value="ECO:0007669"/>
    <property type="project" value="UniProtKB-KW"/>
</dbReference>
<proteinExistence type="inferred from homology"/>
<reference evidence="7" key="1">
    <citation type="submission" date="2015-07" db="EMBL/GenBank/DDBJ databases">
        <title>Near-Complete Genome Sequence of the Cellulolytic Bacterium Bacteroides (Pseudobacteroides) cellulosolvens ATCC 35603.</title>
        <authorList>
            <person name="Dassa B."/>
            <person name="Utturkar S.M."/>
            <person name="Klingeman D.M."/>
            <person name="Hurt R.A."/>
            <person name="Keller M."/>
            <person name="Xu J."/>
            <person name="Reddy Y.H.K."/>
            <person name="Borovok I."/>
            <person name="Grinberg I.R."/>
            <person name="Lamed R."/>
            <person name="Zhivin O."/>
            <person name="Bayer E.A."/>
            <person name="Brown S.D."/>
        </authorList>
    </citation>
    <scope>NUCLEOTIDE SEQUENCE [LARGE SCALE GENOMIC DNA]</scope>
    <source>
        <strain evidence="7">DSM 2933</strain>
    </source>
</reference>
<feature type="domain" description="ABC transporter" evidence="5">
    <location>
        <begin position="2"/>
        <end position="220"/>
    </location>
</feature>
<dbReference type="GO" id="GO:0016887">
    <property type="term" value="F:ATP hydrolysis activity"/>
    <property type="evidence" value="ECO:0007669"/>
    <property type="project" value="InterPro"/>
</dbReference>
<evidence type="ECO:0000259" key="5">
    <source>
        <dbReference type="PROSITE" id="PS50893"/>
    </source>
</evidence>
<organism evidence="6 7">
    <name type="scientific">Pseudobacteroides cellulosolvens ATCC 35603 = DSM 2933</name>
    <dbReference type="NCBI Taxonomy" id="398512"/>
    <lineage>
        <taxon>Bacteria</taxon>
        <taxon>Bacillati</taxon>
        <taxon>Bacillota</taxon>
        <taxon>Clostridia</taxon>
        <taxon>Eubacteriales</taxon>
        <taxon>Oscillospiraceae</taxon>
        <taxon>Pseudobacteroides</taxon>
    </lineage>
</organism>
<evidence type="ECO:0000256" key="1">
    <source>
        <dbReference type="ARBA" id="ARBA00005417"/>
    </source>
</evidence>
<dbReference type="PANTHER" id="PTHR42734:SF17">
    <property type="entry name" value="METAL TRANSPORT SYSTEM ATP-BINDING PROTEIN TM_0124-RELATED"/>
    <property type="match status" value="1"/>
</dbReference>
<keyword evidence="7" id="KW-1185">Reference proteome</keyword>
<dbReference type="AlphaFoldDB" id="A0A0L6JRD8"/>
<dbReference type="STRING" id="398512.Bccel_3685"/>
<comment type="similarity">
    <text evidence="1">Belongs to the ABC transporter superfamily.</text>
</comment>
<dbReference type="PANTHER" id="PTHR42734">
    <property type="entry name" value="METAL TRANSPORT SYSTEM ATP-BINDING PROTEIN TM_0124-RELATED"/>
    <property type="match status" value="1"/>
</dbReference>
<keyword evidence="6" id="KW-0378">Hydrolase</keyword>
<comment type="caution">
    <text evidence="6">The sequence shown here is derived from an EMBL/GenBank/DDBJ whole genome shotgun (WGS) entry which is preliminary data.</text>
</comment>
<evidence type="ECO:0000313" key="7">
    <source>
        <dbReference type="Proteomes" id="UP000036923"/>
    </source>
</evidence>
<keyword evidence="4" id="KW-0067">ATP-binding</keyword>
<dbReference type="RefSeq" id="WP_050753600.1">
    <property type="nucleotide sequence ID" value="NZ_JQKC01000007.1"/>
</dbReference>
<dbReference type="EC" id="3.6.3.30" evidence="6"/>
<dbReference type="OrthoDB" id="9804199at2"/>
<dbReference type="InterPro" id="IPR003439">
    <property type="entry name" value="ABC_transporter-like_ATP-bd"/>
</dbReference>
<gene>
    <name evidence="6" type="ORF">Bccel_3685</name>
</gene>
<evidence type="ECO:0000313" key="6">
    <source>
        <dbReference type="EMBL" id="KNY28411.1"/>
    </source>
</evidence>
<sequence>MICLKEIKKSYNGRIVLDIDDLLFERGKIYAVLGPNGSGKSTLVKIIKGIEKPDSGEVLYTGKKEMDFAYLPQKPYMFNFSVLKNIMMGIANKDDALKKAKDALKQVGLENLKEARACSLSGGEAQRVATARILVLDKEVVLLDEPAAAVDVSSIHLVENYIKKANKENKTTFIITTHNPSQAIRLADEAIFLFEGRVYERGEPEKLFKNPEKSETISFLANWRI</sequence>